<dbReference type="InterPro" id="IPR051054">
    <property type="entry name" value="SorC_transcr_regulators"/>
</dbReference>
<dbReference type="InterPro" id="IPR007324">
    <property type="entry name" value="Sugar-bd_dom_put"/>
</dbReference>
<dbReference type="GO" id="GO:0030246">
    <property type="term" value="F:carbohydrate binding"/>
    <property type="evidence" value="ECO:0007669"/>
    <property type="project" value="InterPro"/>
</dbReference>
<sequence length="315" mass="34097">MDSSMEKSLLTRIAWMYYVQDMTQGEIAAKLNFSRTKITRCLAKAKNTGIVEIHIASEYRACLDTEQALKDRFPFLETVVVPAGNSDAVTKEGAGKACAGYLENILTDGDVVGIAWGSSLYEVGKFLGLKKPLNITVVQLMGGLNSSEIINPEEIVKQIARRLHASGVWLNTPAMMDTPEIKKALLSDEGVKRVLTKATSCTKALFGVGDVSDDGSLVISNALTVTEMAKLRDMGAAGNLLGWFYDVNGNPIHSFVSDRVISVPFEDIKRIPHKICLATGCNKAVAILGAIRGGCMNTLVTDEVTAQEVLRLARQ</sequence>
<dbReference type="SUPFAM" id="SSF100950">
    <property type="entry name" value="NagB/RpiA/CoA transferase-like"/>
    <property type="match status" value="1"/>
</dbReference>
<dbReference type="Proteomes" id="UP000198847">
    <property type="component" value="Unassembled WGS sequence"/>
</dbReference>
<keyword evidence="4" id="KW-0804">Transcription</keyword>
<evidence type="ECO:0000256" key="4">
    <source>
        <dbReference type="ARBA" id="ARBA00023163"/>
    </source>
</evidence>
<feature type="domain" description="Sugar-binding" evidence="5">
    <location>
        <begin position="58"/>
        <end position="311"/>
    </location>
</feature>
<reference evidence="6 7" key="1">
    <citation type="submission" date="2016-10" db="EMBL/GenBank/DDBJ databases">
        <authorList>
            <person name="de Groot N.N."/>
        </authorList>
    </citation>
    <scope>NUCLEOTIDE SEQUENCE [LARGE SCALE GENOMIC DNA]</scope>
    <source>
        <strain evidence="6 7">DSM 13305</strain>
    </source>
</reference>
<dbReference type="InterPro" id="IPR036388">
    <property type="entry name" value="WH-like_DNA-bd_sf"/>
</dbReference>
<protein>
    <submittedName>
        <fullName evidence="6">DNA-binding transcriptional regulator LsrR, DeoR family</fullName>
    </submittedName>
</protein>
<keyword evidence="2" id="KW-0805">Transcription regulation</keyword>
<dbReference type="Pfam" id="PF04198">
    <property type="entry name" value="Sugar-bind"/>
    <property type="match status" value="1"/>
</dbReference>
<dbReference type="Gene3D" id="1.10.10.10">
    <property type="entry name" value="Winged helix-like DNA-binding domain superfamily/Winged helix DNA-binding domain"/>
    <property type="match status" value="1"/>
</dbReference>
<keyword evidence="3 6" id="KW-0238">DNA-binding</keyword>
<dbReference type="PANTHER" id="PTHR34294:SF1">
    <property type="entry name" value="TRANSCRIPTIONAL REGULATOR LSRR"/>
    <property type="match status" value="1"/>
</dbReference>
<organism evidence="6 7">
    <name type="scientific">Propionispora vibrioides</name>
    <dbReference type="NCBI Taxonomy" id="112903"/>
    <lineage>
        <taxon>Bacteria</taxon>
        <taxon>Bacillati</taxon>
        <taxon>Bacillota</taxon>
        <taxon>Negativicutes</taxon>
        <taxon>Selenomonadales</taxon>
        <taxon>Sporomusaceae</taxon>
        <taxon>Propionispora</taxon>
    </lineage>
</organism>
<dbReference type="STRING" id="112903.SAMN04490178_103137"/>
<dbReference type="EMBL" id="FODY01000003">
    <property type="protein sequence ID" value="SEO60450.1"/>
    <property type="molecule type" value="Genomic_DNA"/>
</dbReference>
<evidence type="ECO:0000256" key="3">
    <source>
        <dbReference type="ARBA" id="ARBA00023125"/>
    </source>
</evidence>
<dbReference type="RefSeq" id="WP_091744109.1">
    <property type="nucleotide sequence ID" value="NZ_FODY01000003.1"/>
</dbReference>
<evidence type="ECO:0000313" key="7">
    <source>
        <dbReference type="Proteomes" id="UP000198847"/>
    </source>
</evidence>
<dbReference type="InterPro" id="IPR037171">
    <property type="entry name" value="NagB/RpiA_transferase-like"/>
</dbReference>
<accession>A0A1H8R1W3</accession>
<dbReference type="OrthoDB" id="58802at2"/>
<dbReference type="AlphaFoldDB" id="A0A1H8R1W3"/>
<evidence type="ECO:0000256" key="2">
    <source>
        <dbReference type="ARBA" id="ARBA00023015"/>
    </source>
</evidence>
<dbReference type="Gene3D" id="3.40.50.1360">
    <property type="match status" value="1"/>
</dbReference>
<evidence type="ECO:0000313" key="6">
    <source>
        <dbReference type="EMBL" id="SEO60450.1"/>
    </source>
</evidence>
<name>A0A1H8R1W3_9FIRM</name>
<proteinExistence type="inferred from homology"/>
<evidence type="ECO:0000259" key="5">
    <source>
        <dbReference type="Pfam" id="PF04198"/>
    </source>
</evidence>
<keyword evidence="7" id="KW-1185">Reference proteome</keyword>
<comment type="similarity">
    <text evidence="1">Belongs to the SorC transcriptional regulatory family.</text>
</comment>
<evidence type="ECO:0000256" key="1">
    <source>
        <dbReference type="ARBA" id="ARBA00010466"/>
    </source>
</evidence>
<dbReference type="GO" id="GO:0003677">
    <property type="term" value="F:DNA binding"/>
    <property type="evidence" value="ECO:0007669"/>
    <property type="project" value="UniProtKB-KW"/>
</dbReference>
<gene>
    <name evidence="6" type="ORF">SAMN04490178_103137</name>
</gene>
<dbReference type="PANTHER" id="PTHR34294">
    <property type="entry name" value="TRANSCRIPTIONAL REGULATOR-RELATED"/>
    <property type="match status" value="1"/>
</dbReference>